<evidence type="ECO:0000256" key="1">
    <source>
        <dbReference type="SAM" id="Phobius"/>
    </source>
</evidence>
<sequence length="63" mass="7444">MNKLEKFLYALSIIVFLVLMHGEYKSIKLDSEIEKEIKKIDERLNKLELESLPFESANALRNF</sequence>
<name>A0A178K3U3_9GAMM</name>
<dbReference type="RefSeq" id="WP_068336779.1">
    <property type="nucleotide sequence ID" value="NZ_LVHF01000033.1"/>
</dbReference>
<organism evidence="2 3">
    <name type="scientific">Photobacterium jeanii</name>
    <dbReference type="NCBI Taxonomy" id="858640"/>
    <lineage>
        <taxon>Bacteria</taxon>
        <taxon>Pseudomonadati</taxon>
        <taxon>Pseudomonadota</taxon>
        <taxon>Gammaproteobacteria</taxon>
        <taxon>Vibrionales</taxon>
        <taxon>Vibrionaceae</taxon>
        <taxon>Photobacterium</taxon>
    </lineage>
</organism>
<keyword evidence="1" id="KW-0472">Membrane</keyword>
<proteinExistence type="predicted"/>
<keyword evidence="3" id="KW-1185">Reference proteome</keyword>
<reference evidence="2 3" key="1">
    <citation type="submission" date="2016-03" db="EMBL/GenBank/DDBJ databases">
        <title>Photobacterium proteolyticum sp. nov. a protease producing bacterium isolated from ocean sediments of Laizhou Bay.</title>
        <authorList>
            <person name="Li Y."/>
        </authorList>
    </citation>
    <scope>NUCLEOTIDE SEQUENCE [LARGE SCALE GENOMIC DNA]</scope>
    <source>
        <strain evidence="2 3">R-40508</strain>
    </source>
</reference>
<gene>
    <name evidence="2" type="ORF">A3K86_22125</name>
</gene>
<evidence type="ECO:0000313" key="2">
    <source>
        <dbReference type="EMBL" id="OAN11615.1"/>
    </source>
</evidence>
<dbReference type="AlphaFoldDB" id="A0A178K3U3"/>
<comment type="caution">
    <text evidence="2">The sequence shown here is derived from an EMBL/GenBank/DDBJ whole genome shotgun (WGS) entry which is preliminary data.</text>
</comment>
<accession>A0A178K3U3</accession>
<feature type="transmembrane region" description="Helical" evidence="1">
    <location>
        <begin position="6"/>
        <end position="24"/>
    </location>
</feature>
<dbReference type="EMBL" id="LVHF01000033">
    <property type="protein sequence ID" value="OAN11615.1"/>
    <property type="molecule type" value="Genomic_DNA"/>
</dbReference>
<evidence type="ECO:0000313" key="3">
    <source>
        <dbReference type="Proteomes" id="UP000078503"/>
    </source>
</evidence>
<keyword evidence="1" id="KW-0812">Transmembrane</keyword>
<keyword evidence="1" id="KW-1133">Transmembrane helix</keyword>
<dbReference type="Proteomes" id="UP000078503">
    <property type="component" value="Unassembled WGS sequence"/>
</dbReference>
<protein>
    <submittedName>
        <fullName evidence="2">Uncharacterized protein</fullName>
    </submittedName>
</protein>